<dbReference type="AlphaFoldDB" id="A0A1H5CEW3"/>
<dbReference type="Pfam" id="PF00989">
    <property type="entry name" value="PAS"/>
    <property type="match status" value="1"/>
</dbReference>
<dbReference type="InterPro" id="IPR011006">
    <property type="entry name" value="CheY-like_superfamily"/>
</dbReference>
<dbReference type="CDD" id="cd00130">
    <property type="entry name" value="PAS"/>
    <property type="match status" value="2"/>
</dbReference>
<evidence type="ECO:0000256" key="8">
    <source>
        <dbReference type="ARBA" id="ARBA00023012"/>
    </source>
</evidence>
<evidence type="ECO:0000259" key="13">
    <source>
        <dbReference type="PROSITE" id="PS50113"/>
    </source>
</evidence>
<evidence type="ECO:0000256" key="6">
    <source>
        <dbReference type="ARBA" id="ARBA00022777"/>
    </source>
</evidence>
<keyword evidence="7" id="KW-0067">ATP-binding</keyword>
<dbReference type="GO" id="GO:0000155">
    <property type="term" value="F:phosphorelay sensor kinase activity"/>
    <property type="evidence" value="ECO:0007669"/>
    <property type="project" value="InterPro"/>
</dbReference>
<dbReference type="Proteomes" id="UP000183114">
    <property type="component" value="Unassembled WGS sequence"/>
</dbReference>
<evidence type="ECO:0000256" key="4">
    <source>
        <dbReference type="ARBA" id="ARBA00022679"/>
    </source>
</evidence>
<feature type="domain" description="PAS" evidence="12">
    <location>
        <begin position="138"/>
        <end position="211"/>
    </location>
</feature>
<keyword evidence="6" id="KW-0418">Kinase</keyword>
<evidence type="ECO:0000259" key="11">
    <source>
        <dbReference type="PROSITE" id="PS50110"/>
    </source>
</evidence>
<proteinExistence type="predicted"/>
<dbReference type="InterPro" id="IPR004358">
    <property type="entry name" value="Sig_transdc_His_kin-like_C"/>
</dbReference>
<dbReference type="Gene3D" id="3.30.450.20">
    <property type="entry name" value="PAS domain"/>
    <property type="match status" value="2"/>
</dbReference>
<accession>A0A1H5CEW3</accession>
<dbReference type="PANTHER" id="PTHR43065">
    <property type="entry name" value="SENSOR HISTIDINE KINASE"/>
    <property type="match status" value="1"/>
</dbReference>
<dbReference type="PROSITE" id="PS50113">
    <property type="entry name" value="PAC"/>
    <property type="match status" value="2"/>
</dbReference>
<evidence type="ECO:0000256" key="3">
    <source>
        <dbReference type="ARBA" id="ARBA00022553"/>
    </source>
</evidence>
<dbReference type="Pfam" id="PF02518">
    <property type="entry name" value="HATPase_c"/>
    <property type="match status" value="1"/>
</dbReference>
<dbReference type="PRINTS" id="PR00344">
    <property type="entry name" value="BCTRLSENSOR"/>
</dbReference>
<feature type="modified residue" description="4-aspartylphosphate" evidence="9">
    <location>
        <position position="575"/>
    </location>
</feature>
<dbReference type="GO" id="GO:0005524">
    <property type="term" value="F:ATP binding"/>
    <property type="evidence" value="ECO:0007669"/>
    <property type="project" value="UniProtKB-KW"/>
</dbReference>
<dbReference type="EMBL" id="FNTF01000002">
    <property type="protein sequence ID" value="SED65155.1"/>
    <property type="molecule type" value="Genomic_DNA"/>
</dbReference>
<dbReference type="InterPro" id="IPR000700">
    <property type="entry name" value="PAS-assoc_C"/>
</dbReference>
<keyword evidence="8" id="KW-0902">Two-component regulatory system</keyword>
<dbReference type="SMART" id="SM00387">
    <property type="entry name" value="HATPase_c"/>
    <property type="match status" value="1"/>
</dbReference>
<dbReference type="InterPro" id="IPR000014">
    <property type="entry name" value="PAS"/>
</dbReference>
<evidence type="ECO:0000259" key="12">
    <source>
        <dbReference type="PROSITE" id="PS50112"/>
    </source>
</evidence>
<dbReference type="InterPro" id="IPR036097">
    <property type="entry name" value="HisK_dim/P_sf"/>
</dbReference>
<dbReference type="EC" id="2.7.13.3" evidence="2"/>
<dbReference type="SMART" id="SM00091">
    <property type="entry name" value="PAS"/>
    <property type="match status" value="2"/>
</dbReference>
<dbReference type="CDD" id="cd00082">
    <property type="entry name" value="HisKA"/>
    <property type="match status" value="1"/>
</dbReference>
<dbReference type="SUPFAM" id="SSF52172">
    <property type="entry name" value="CheY-like"/>
    <property type="match status" value="1"/>
</dbReference>
<feature type="domain" description="PAC" evidence="13">
    <location>
        <begin position="207"/>
        <end position="265"/>
    </location>
</feature>
<dbReference type="PROSITE" id="PS50112">
    <property type="entry name" value="PAS"/>
    <property type="match status" value="2"/>
</dbReference>
<dbReference type="SMART" id="SM00086">
    <property type="entry name" value="PAC"/>
    <property type="match status" value="2"/>
</dbReference>
<protein>
    <recommendedName>
        <fullName evidence="2">histidine kinase</fullName>
        <ecNumber evidence="2">2.7.13.3</ecNumber>
    </recommendedName>
</protein>
<dbReference type="Pfam" id="PF13426">
    <property type="entry name" value="PAS_9"/>
    <property type="match status" value="1"/>
</dbReference>
<keyword evidence="3 9" id="KW-0597">Phosphoprotein</keyword>
<dbReference type="RefSeq" id="WP_074876556.1">
    <property type="nucleotide sequence ID" value="NZ_FNTF01000002.1"/>
</dbReference>
<reference evidence="14 15" key="1">
    <citation type="submission" date="2016-10" db="EMBL/GenBank/DDBJ databases">
        <authorList>
            <person name="de Groot N.N."/>
        </authorList>
    </citation>
    <scope>NUCLEOTIDE SEQUENCE [LARGE SCALE GENOMIC DNA]</scope>
    <source>
        <strain evidence="14 15">BS3655</strain>
    </source>
</reference>
<organism evidence="14 15">
    <name type="scientific">Pseudomonas frederiksbergensis</name>
    <dbReference type="NCBI Taxonomy" id="104087"/>
    <lineage>
        <taxon>Bacteria</taxon>
        <taxon>Pseudomonadati</taxon>
        <taxon>Pseudomonadota</taxon>
        <taxon>Gammaproteobacteria</taxon>
        <taxon>Pseudomonadales</taxon>
        <taxon>Pseudomonadaceae</taxon>
        <taxon>Pseudomonas</taxon>
    </lineage>
</organism>
<name>A0A1H5CEW3_9PSED</name>
<dbReference type="SMART" id="SM00448">
    <property type="entry name" value="REC"/>
    <property type="match status" value="1"/>
</dbReference>
<gene>
    <name evidence="14" type="ORF">SAMN04490185_3890</name>
</gene>
<dbReference type="PANTHER" id="PTHR43065:SF49">
    <property type="entry name" value="HISTIDINE KINASE"/>
    <property type="match status" value="1"/>
</dbReference>
<dbReference type="PROSITE" id="PS50110">
    <property type="entry name" value="RESPONSE_REGULATORY"/>
    <property type="match status" value="1"/>
</dbReference>
<evidence type="ECO:0000256" key="2">
    <source>
        <dbReference type="ARBA" id="ARBA00012438"/>
    </source>
</evidence>
<dbReference type="InterPro" id="IPR003661">
    <property type="entry name" value="HisK_dim/P_dom"/>
</dbReference>
<dbReference type="Pfam" id="PF00512">
    <property type="entry name" value="HisKA"/>
    <property type="match status" value="1"/>
</dbReference>
<dbReference type="InterPro" id="IPR001789">
    <property type="entry name" value="Sig_transdc_resp-reg_receiver"/>
</dbReference>
<sequence>MNEDRTNAIDDSRFRLLIDAVIDYAIYMLDPDGIITSWNSGARRFKGYEESEILGQHFSRFYTEEDRRAGLPQRALDTAIREGRFEGEGWRVRKDGTHFWCHVVIDPILDPSGKLLGFAKITRDLTDRKMAEEVLKQSEQQFRLLVQSVTDYAIYMLAPDGCLTNWNPGAQRIKGYLPEEVIGKHFSMFYTPEDREAGEPQRTLDIAVREGRFENKGWRVRKDGTRFLANVVVDPIWGETGTLLGFAKITRDITEVTQAQQTLEQTREALFQAQKMQAIGQLSGGIAHDFNNLLTVILGNLEIVRKRVGEDPKITRLVDNATQGALRGVSLTQRMLAFARRQELKAEPVEIPALVQGIIGLLRSSLGPSVVLETRFSPELEPVLADVNQLELAVLNLVTNARDAMPHGGKIVISTKTEETVDQPQLSLLPGRYVCLSVSDTGEGMDETTLGSAMDPFFTTKGIGKGTGLGLSMVHGYIEQLGGRFVLKSQKGIGTVAELWIPIATTGSVARPVAEETAPPVPRLCVLVVDDDSLVLTSTCLLLEDLGHRVVSATSGAQALEVFDAEAAIDLVITDMAMPQMNGAQLAQAIRIKKPDLPIILATGYAERLEGFATRLPRLSKPFTQLNLVEIIASTMK</sequence>
<keyword evidence="5" id="KW-0547">Nucleotide-binding</keyword>
<dbReference type="SMART" id="SM00388">
    <property type="entry name" value="HisKA"/>
    <property type="match status" value="1"/>
</dbReference>
<feature type="domain" description="PAC" evidence="13">
    <location>
        <begin position="85"/>
        <end position="137"/>
    </location>
</feature>
<dbReference type="Gene3D" id="3.30.565.10">
    <property type="entry name" value="Histidine kinase-like ATPase, C-terminal domain"/>
    <property type="match status" value="1"/>
</dbReference>
<dbReference type="Gene3D" id="1.10.287.130">
    <property type="match status" value="1"/>
</dbReference>
<dbReference type="NCBIfam" id="TIGR00229">
    <property type="entry name" value="sensory_box"/>
    <property type="match status" value="2"/>
</dbReference>
<evidence type="ECO:0000259" key="10">
    <source>
        <dbReference type="PROSITE" id="PS50109"/>
    </source>
</evidence>
<feature type="domain" description="Response regulatory" evidence="11">
    <location>
        <begin position="525"/>
        <end position="636"/>
    </location>
</feature>
<dbReference type="PROSITE" id="PS50109">
    <property type="entry name" value="HIS_KIN"/>
    <property type="match status" value="1"/>
</dbReference>
<dbReference type="InterPro" id="IPR003594">
    <property type="entry name" value="HATPase_dom"/>
</dbReference>
<dbReference type="SUPFAM" id="SSF47384">
    <property type="entry name" value="Homodimeric domain of signal transducing histidine kinase"/>
    <property type="match status" value="1"/>
</dbReference>
<dbReference type="GO" id="GO:0006355">
    <property type="term" value="P:regulation of DNA-templated transcription"/>
    <property type="evidence" value="ECO:0007669"/>
    <property type="project" value="InterPro"/>
</dbReference>
<dbReference type="InterPro" id="IPR036890">
    <property type="entry name" value="HATPase_C_sf"/>
</dbReference>
<evidence type="ECO:0000256" key="1">
    <source>
        <dbReference type="ARBA" id="ARBA00000085"/>
    </source>
</evidence>
<dbReference type="InterPro" id="IPR005467">
    <property type="entry name" value="His_kinase_dom"/>
</dbReference>
<evidence type="ECO:0000256" key="5">
    <source>
        <dbReference type="ARBA" id="ARBA00022741"/>
    </source>
</evidence>
<dbReference type="SUPFAM" id="SSF55874">
    <property type="entry name" value="ATPase domain of HSP90 chaperone/DNA topoisomerase II/histidine kinase"/>
    <property type="match status" value="1"/>
</dbReference>
<dbReference type="Gene3D" id="3.40.50.2300">
    <property type="match status" value="1"/>
</dbReference>
<comment type="catalytic activity">
    <reaction evidence="1">
        <text>ATP + protein L-histidine = ADP + protein N-phospho-L-histidine.</text>
        <dbReference type="EC" id="2.7.13.3"/>
    </reaction>
</comment>
<dbReference type="SUPFAM" id="SSF55785">
    <property type="entry name" value="PYP-like sensor domain (PAS domain)"/>
    <property type="match status" value="2"/>
</dbReference>
<feature type="domain" description="Histidine kinase" evidence="10">
    <location>
        <begin position="285"/>
        <end position="505"/>
    </location>
</feature>
<dbReference type="InterPro" id="IPR035965">
    <property type="entry name" value="PAS-like_dom_sf"/>
</dbReference>
<evidence type="ECO:0000256" key="7">
    <source>
        <dbReference type="ARBA" id="ARBA00022840"/>
    </source>
</evidence>
<keyword evidence="4" id="KW-0808">Transferase</keyword>
<dbReference type="InterPro" id="IPR013767">
    <property type="entry name" value="PAS_fold"/>
</dbReference>
<evidence type="ECO:0000313" key="14">
    <source>
        <dbReference type="EMBL" id="SED65155.1"/>
    </source>
</evidence>
<evidence type="ECO:0000313" key="15">
    <source>
        <dbReference type="Proteomes" id="UP000183114"/>
    </source>
</evidence>
<evidence type="ECO:0000256" key="9">
    <source>
        <dbReference type="PROSITE-ProRule" id="PRU00169"/>
    </source>
</evidence>
<dbReference type="InterPro" id="IPR001610">
    <property type="entry name" value="PAC"/>
</dbReference>
<feature type="domain" description="PAS" evidence="12">
    <location>
        <begin position="10"/>
        <end position="83"/>
    </location>
</feature>
<dbReference type="Pfam" id="PF00072">
    <property type="entry name" value="Response_reg"/>
    <property type="match status" value="1"/>
</dbReference>